<dbReference type="Proteomes" id="UP000192472">
    <property type="component" value="Unassembled WGS sequence"/>
</dbReference>
<accession>A0A1W2G571</accession>
<keyword evidence="2" id="KW-0808">Transferase</keyword>
<dbReference type="SUPFAM" id="SSF56112">
    <property type="entry name" value="Protein kinase-like (PK-like)"/>
    <property type="match status" value="1"/>
</dbReference>
<feature type="domain" description="CHK kinase-like" evidence="1">
    <location>
        <begin position="112"/>
        <end position="269"/>
    </location>
</feature>
<dbReference type="PANTHER" id="PTHR11012">
    <property type="entry name" value="PROTEIN KINASE-LIKE DOMAIN-CONTAINING"/>
    <property type="match status" value="1"/>
</dbReference>
<dbReference type="EMBL" id="FWYF01000001">
    <property type="protein sequence ID" value="SMD31829.1"/>
    <property type="molecule type" value="Genomic_DNA"/>
</dbReference>
<organism evidence="2 3">
    <name type="scientific">Reichenbachiella faecimaris</name>
    <dbReference type="NCBI Taxonomy" id="692418"/>
    <lineage>
        <taxon>Bacteria</taxon>
        <taxon>Pseudomonadati</taxon>
        <taxon>Bacteroidota</taxon>
        <taxon>Cytophagia</taxon>
        <taxon>Cytophagales</taxon>
        <taxon>Reichenbachiellaceae</taxon>
        <taxon>Reichenbachiella</taxon>
    </lineage>
</organism>
<dbReference type="Gene3D" id="3.90.1200.10">
    <property type="match status" value="1"/>
</dbReference>
<evidence type="ECO:0000313" key="2">
    <source>
        <dbReference type="EMBL" id="SMD31829.1"/>
    </source>
</evidence>
<dbReference type="InterPro" id="IPR004119">
    <property type="entry name" value="EcKL"/>
</dbReference>
<dbReference type="AlphaFoldDB" id="A0A1W2G571"/>
<proteinExistence type="predicted"/>
<sequence length="324" mass="37395">MTEQLKSIILKATQAQSIIQITQIQQLWSGYGQMMRCTLAGGIQPSAVVKHVQFPEATNHPRGWNTNLSHQRKLKSYHIEMSWYDSLATRCDKACRVPQIYHLTDQSHEMLMVMEDLNVAGYPIRKSEVSKIEMKACLSWLAHFHAKFMGVRHGKLWDMGTYWHLATRPDELAAMNDRPLQGAASAIDQTLTNAKYQTLVHGDAKLANFCFSVDGLQVAGVDFQYVGHGCGMKDVAYFLSSCLHEEDLTHCESELLTFYFEVLKKALTQYGQRIDFEEIQQEWSYLYDYAWADFYRFLDGWSPGHWKMHSYSKNIRDRVLKDLS</sequence>
<dbReference type="GO" id="GO:0016301">
    <property type="term" value="F:kinase activity"/>
    <property type="evidence" value="ECO:0007669"/>
    <property type="project" value="UniProtKB-KW"/>
</dbReference>
<dbReference type="OrthoDB" id="9769860at2"/>
<protein>
    <submittedName>
        <fullName evidence="2">Ecdysteroid kinase</fullName>
    </submittedName>
</protein>
<reference evidence="2 3" key="1">
    <citation type="submission" date="2017-04" db="EMBL/GenBank/DDBJ databases">
        <authorList>
            <person name="Afonso C.L."/>
            <person name="Miller P.J."/>
            <person name="Scott M.A."/>
            <person name="Spackman E."/>
            <person name="Goraichik I."/>
            <person name="Dimitrov K.M."/>
            <person name="Suarez D.L."/>
            <person name="Swayne D.E."/>
        </authorList>
    </citation>
    <scope>NUCLEOTIDE SEQUENCE [LARGE SCALE GENOMIC DNA]</scope>
    <source>
        <strain evidence="2 3">DSM 26133</strain>
    </source>
</reference>
<keyword evidence="2" id="KW-0418">Kinase</keyword>
<keyword evidence="3" id="KW-1185">Reference proteome</keyword>
<dbReference type="PANTHER" id="PTHR11012:SF30">
    <property type="entry name" value="PROTEIN KINASE-LIKE DOMAIN-CONTAINING"/>
    <property type="match status" value="1"/>
</dbReference>
<dbReference type="InterPro" id="IPR011009">
    <property type="entry name" value="Kinase-like_dom_sf"/>
</dbReference>
<dbReference type="RefSeq" id="WP_084370526.1">
    <property type="nucleotide sequence ID" value="NZ_FWYF01000001.1"/>
</dbReference>
<name>A0A1W2G571_REIFA</name>
<evidence type="ECO:0000259" key="1">
    <source>
        <dbReference type="SMART" id="SM00587"/>
    </source>
</evidence>
<gene>
    <name evidence="2" type="ORF">SAMN04488029_0167</name>
</gene>
<dbReference type="STRING" id="692418.SAMN04488029_0167"/>
<dbReference type="Pfam" id="PF02958">
    <property type="entry name" value="EcKL"/>
    <property type="match status" value="2"/>
</dbReference>
<evidence type="ECO:0000313" key="3">
    <source>
        <dbReference type="Proteomes" id="UP000192472"/>
    </source>
</evidence>
<dbReference type="InterPro" id="IPR015897">
    <property type="entry name" value="CHK_kinase-like"/>
</dbReference>
<dbReference type="SMART" id="SM00587">
    <property type="entry name" value="CHK"/>
    <property type="match status" value="1"/>
</dbReference>